<protein>
    <recommendedName>
        <fullName evidence="3">Ribosomally synthesized peptide with SipW-like signal peptide</fullName>
    </recommendedName>
</protein>
<reference evidence="1 2" key="1">
    <citation type="submission" date="2020-01" db="EMBL/GenBank/DDBJ databases">
        <title>Pseudarthrobacter psychrotolerans sp. nov., isolated from antarctic soil.</title>
        <authorList>
            <person name="Shin Y."/>
            <person name="Park W."/>
        </authorList>
    </citation>
    <scope>NUCLEOTIDE SEQUENCE [LARGE SCALE GENOMIC DNA]</scope>
    <source>
        <strain evidence="1 2">YJ56</strain>
    </source>
</reference>
<evidence type="ECO:0000313" key="1">
    <source>
        <dbReference type="EMBL" id="QHK20100.1"/>
    </source>
</evidence>
<dbReference type="EMBL" id="CP047898">
    <property type="protein sequence ID" value="QHK20100.1"/>
    <property type="molecule type" value="Genomic_DNA"/>
</dbReference>
<gene>
    <name evidence="1" type="ORF">GU243_10565</name>
</gene>
<organism evidence="1 2">
    <name type="scientific">Pseudarthrobacter psychrotolerans</name>
    <dbReference type="NCBI Taxonomy" id="2697569"/>
    <lineage>
        <taxon>Bacteria</taxon>
        <taxon>Bacillati</taxon>
        <taxon>Actinomycetota</taxon>
        <taxon>Actinomycetes</taxon>
        <taxon>Micrococcales</taxon>
        <taxon>Micrococcaceae</taxon>
        <taxon>Pseudarthrobacter</taxon>
    </lineage>
</organism>
<evidence type="ECO:0000313" key="2">
    <source>
        <dbReference type="Proteomes" id="UP000464186"/>
    </source>
</evidence>
<name>A0A6P1NNU8_9MICC</name>
<dbReference type="InterPro" id="IPR023833">
    <property type="entry name" value="Signal_pept_SipW-depend-type"/>
</dbReference>
<proteinExistence type="predicted"/>
<keyword evidence="2" id="KW-1185">Reference proteome</keyword>
<dbReference type="AlphaFoldDB" id="A0A6P1NNU8"/>
<dbReference type="Proteomes" id="UP000464186">
    <property type="component" value="Chromosome"/>
</dbReference>
<dbReference type="KEGG" id="psey:GU243_10565"/>
<accession>A0A6P1NNU8</accession>
<evidence type="ECO:0008006" key="3">
    <source>
        <dbReference type="Google" id="ProtNLM"/>
    </source>
</evidence>
<sequence>MRIPQTLRAALLIAAAVVLGLLTVQGTYALWNASTTAAPGTISSASFDVSLTASPSGQVTNMTLPGGGPATLALSPTASLQPGASVYAGVVVTNNSNAGGTFDTSISVGVPSKLPATPGTLADYLTVNAKTASAAADCNTVSGYSPLGAAGLTSTAVPKAGATVFCFQVSLSSTAPVSVKGQAVNISLPITARQVCGAPGGC</sequence>
<dbReference type="NCBIfam" id="TIGR04088">
    <property type="entry name" value="cognate_SipW"/>
    <property type="match status" value="1"/>
</dbReference>